<sequence>MRGLPAALLHSDTGEVPYKAHHVVFEAEPWMLDQEIYVQPKAAQGEHYIVLHYVQVLILKGPSQFLIYPEKKGLEESWWSRKRDAQSIFMSRYTTQLKTKIDDLTDVSLSIFMSRYTTQLKTKIDDLTDVSLATLFPLFDKSKMLLCSTTLIKSSTWYDIIVRPLSKILDSGNQKCLMTENWNSCDCAAGQRKLKRNLINGHKHIKGGYKEGGPRLSDAQ</sequence>
<accession>A0A8K1GD25</accession>
<dbReference type="Proteomes" id="UP000796761">
    <property type="component" value="Unassembled WGS sequence"/>
</dbReference>
<organism evidence="1 2">
    <name type="scientific">Zosterops borbonicus</name>
    <dbReference type="NCBI Taxonomy" id="364589"/>
    <lineage>
        <taxon>Eukaryota</taxon>
        <taxon>Metazoa</taxon>
        <taxon>Chordata</taxon>
        <taxon>Craniata</taxon>
        <taxon>Vertebrata</taxon>
        <taxon>Euteleostomi</taxon>
        <taxon>Archelosauria</taxon>
        <taxon>Archosauria</taxon>
        <taxon>Dinosauria</taxon>
        <taxon>Saurischia</taxon>
        <taxon>Theropoda</taxon>
        <taxon>Coelurosauria</taxon>
        <taxon>Aves</taxon>
        <taxon>Neognathae</taxon>
        <taxon>Neoaves</taxon>
        <taxon>Telluraves</taxon>
        <taxon>Australaves</taxon>
        <taxon>Passeriformes</taxon>
        <taxon>Sylvioidea</taxon>
        <taxon>Zosteropidae</taxon>
        <taxon>Zosterops</taxon>
    </lineage>
</organism>
<evidence type="ECO:0000313" key="2">
    <source>
        <dbReference type="Proteomes" id="UP000796761"/>
    </source>
</evidence>
<evidence type="ECO:0000313" key="1">
    <source>
        <dbReference type="EMBL" id="TRZ15791.1"/>
    </source>
</evidence>
<proteinExistence type="predicted"/>
<name>A0A8K1GD25_9PASS</name>
<comment type="caution">
    <text evidence="1">The sequence shown here is derived from an EMBL/GenBank/DDBJ whole genome shotgun (WGS) entry which is preliminary data.</text>
</comment>
<protein>
    <submittedName>
        <fullName evidence="1">Uncharacterized protein</fullName>
    </submittedName>
</protein>
<gene>
    <name evidence="1" type="ORF">HGM15179_011328</name>
</gene>
<dbReference type="EMBL" id="SWJQ01000352">
    <property type="protein sequence ID" value="TRZ15791.1"/>
    <property type="molecule type" value="Genomic_DNA"/>
</dbReference>
<reference evidence="1" key="1">
    <citation type="submission" date="2019-04" db="EMBL/GenBank/DDBJ databases">
        <title>Genome assembly of Zosterops borbonicus 15179.</title>
        <authorList>
            <person name="Leroy T."/>
            <person name="Anselmetti Y."/>
            <person name="Tilak M.-K."/>
            <person name="Nabholz B."/>
        </authorList>
    </citation>
    <scope>NUCLEOTIDE SEQUENCE</scope>
    <source>
        <strain evidence="1">HGM_15179</strain>
        <tissue evidence="1">Muscle</tissue>
    </source>
</reference>
<keyword evidence="2" id="KW-1185">Reference proteome</keyword>
<dbReference type="AlphaFoldDB" id="A0A8K1GD25"/>